<gene>
    <name evidence="1" type="ORF">S06H3_62286</name>
</gene>
<reference evidence="1" key="1">
    <citation type="journal article" date="2014" name="Front. Microbiol.">
        <title>High frequency of phylogenetically diverse reductive dehalogenase-homologous genes in deep subseafloor sedimentary metagenomes.</title>
        <authorList>
            <person name="Kawai M."/>
            <person name="Futagami T."/>
            <person name="Toyoda A."/>
            <person name="Takaki Y."/>
            <person name="Nishi S."/>
            <person name="Hori S."/>
            <person name="Arai W."/>
            <person name="Tsubouchi T."/>
            <person name="Morono Y."/>
            <person name="Uchiyama I."/>
            <person name="Ito T."/>
            <person name="Fujiyama A."/>
            <person name="Inagaki F."/>
            <person name="Takami H."/>
        </authorList>
    </citation>
    <scope>NUCLEOTIDE SEQUENCE</scope>
    <source>
        <strain evidence="1">Expedition CK06-06</strain>
    </source>
</reference>
<organism evidence="1">
    <name type="scientific">marine sediment metagenome</name>
    <dbReference type="NCBI Taxonomy" id="412755"/>
    <lineage>
        <taxon>unclassified sequences</taxon>
        <taxon>metagenomes</taxon>
        <taxon>ecological metagenomes</taxon>
    </lineage>
</organism>
<protein>
    <submittedName>
        <fullName evidence="1">Uncharacterized protein</fullName>
    </submittedName>
</protein>
<dbReference type="EMBL" id="BARV01041023">
    <property type="protein sequence ID" value="GAI47428.1"/>
    <property type="molecule type" value="Genomic_DNA"/>
</dbReference>
<dbReference type="AlphaFoldDB" id="X1NUY3"/>
<proteinExistence type="predicted"/>
<name>X1NUY3_9ZZZZ</name>
<feature type="non-terminal residue" evidence="1">
    <location>
        <position position="41"/>
    </location>
</feature>
<comment type="caution">
    <text evidence="1">The sequence shown here is derived from an EMBL/GenBank/DDBJ whole genome shotgun (WGS) entry which is preliminary data.</text>
</comment>
<sequence>MNASEKVIISRDINHLLKWGVAEIIIEDEMVELLHSGKKLR</sequence>
<accession>X1NUY3</accession>
<evidence type="ECO:0000313" key="1">
    <source>
        <dbReference type="EMBL" id="GAI47428.1"/>
    </source>
</evidence>